<dbReference type="Proteomes" id="UP000572680">
    <property type="component" value="Unassembled WGS sequence"/>
</dbReference>
<gene>
    <name evidence="3" type="ORF">HNR61_008342</name>
</gene>
<name>A0A7W3QRR6_ACTNM</name>
<evidence type="ECO:0000256" key="1">
    <source>
        <dbReference type="SAM" id="MobiDB-lite"/>
    </source>
</evidence>
<reference evidence="3 4" key="1">
    <citation type="submission" date="2020-08" db="EMBL/GenBank/DDBJ databases">
        <title>Genomic Encyclopedia of Type Strains, Phase IV (KMG-IV): sequencing the most valuable type-strain genomes for metagenomic binning, comparative biology and taxonomic classification.</title>
        <authorList>
            <person name="Goeker M."/>
        </authorList>
    </citation>
    <scope>NUCLEOTIDE SEQUENCE [LARGE SCALE GENOMIC DNA]</scope>
    <source>
        <strain evidence="3 4">DSM 44197</strain>
    </source>
</reference>
<dbReference type="EMBL" id="JACJIA010000017">
    <property type="protein sequence ID" value="MBA8956653.1"/>
    <property type="molecule type" value="Genomic_DNA"/>
</dbReference>
<evidence type="ECO:0000256" key="2">
    <source>
        <dbReference type="SAM" id="Phobius"/>
    </source>
</evidence>
<organism evidence="3 4">
    <name type="scientific">Actinomadura namibiensis</name>
    <dbReference type="NCBI Taxonomy" id="182080"/>
    <lineage>
        <taxon>Bacteria</taxon>
        <taxon>Bacillati</taxon>
        <taxon>Actinomycetota</taxon>
        <taxon>Actinomycetes</taxon>
        <taxon>Streptosporangiales</taxon>
        <taxon>Thermomonosporaceae</taxon>
        <taxon>Actinomadura</taxon>
    </lineage>
</organism>
<keyword evidence="2" id="KW-0472">Membrane</keyword>
<feature type="compositionally biased region" description="Pro residues" evidence="1">
    <location>
        <begin position="176"/>
        <end position="195"/>
    </location>
</feature>
<dbReference type="RefSeq" id="WP_182848551.1">
    <property type="nucleotide sequence ID" value="NZ_BAAALP010000065.1"/>
</dbReference>
<keyword evidence="2" id="KW-1133">Transmembrane helix</keyword>
<evidence type="ECO:0000313" key="3">
    <source>
        <dbReference type="EMBL" id="MBA8956653.1"/>
    </source>
</evidence>
<keyword evidence="2" id="KW-0812">Transmembrane</keyword>
<feature type="region of interest" description="Disordered" evidence="1">
    <location>
        <begin position="316"/>
        <end position="337"/>
    </location>
</feature>
<feature type="transmembrane region" description="Helical" evidence="2">
    <location>
        <begin position="138"/>
        <end position="160"/>
    </location>
</feature>
<proteinExistence type="predicted"/>
<feature type="transmembrane region" description="Helical" evidence="2">
    <location>
        <begin position="21"/>
        <end position="45"/>
    </location>
</feature>
<feature type="region of interest" description="Disordered" evidence="1">
    <location>
        <begin position="173"/>
        <end position="202"/>
    </location>
</feature>
<evidence type="ECO:0000313" key="4">
    <source>
        <dbReference type="Proteomes" id="UP000572680"/>
    </source>
</evidence>
<accession>A0A7W3QRR6</accession>
<protein>
    <submittedName>
        <fullName evidence="3">Uncharacterized protein</fullName>
    </submittedName>
</protein>
<dbReference type="AlphaFoldDB" id="A0A7W3QRR6"/>
<keyword evidence="4" id="KW-1185">Reference proteome</keyword>
<comment type="caution">
    <text evidence="3">The sequence shown here is derived from an EMBL/GenBank/DDBJ whole genome shotgun (WGS) entry which is preliminary data.</text>
</comment>
<sequence length="354" mass="36901">MTDPRLLGPFQVRARLAEREAGVVFLGADGTGAPVAIAVLGAAAANDPAVRERFAAESARLDLLDSAPNAPLGWAAVRHDPGASVGPLLDLLAAAALTSPDAPGAGPAFAPHWSGGPDRGLVPPPFHPPPEAPRGMPVPAIVGVTVVGVVALFLLGVFAARSIVSGGGPVALPTAPSSPPSPSPTPAKDGPPGPVAGPTYGEGEKKYRMKLGGFPFAFDAPGTWGCMRSDRKPYDSRWICRDEGGTFPPTGRGAGGMVAVRRCPGPCDEKQRRTLRKDIAVDDEDWKRIDDTTMYAEVEGELDGEQAIRVAMSHVFPSKRGGKPDTAVDVQLTGPPDERKTMQKLVNEIRARAS</sequence>